<dbReference type="GO" id="GO:0030145">
    <property type="term" value="F:manganese ion binding"/>
    <property type="evidence" value="ECO:0007669"/>
    <property type="project" value="InterPro"/>
</dbReference>
<dbReference type="AlphaFoldDB" id="A0AAW1UV78"/>
<evidence type="ECO:0000259" key="15">
    <source>
        <dbReference type="Pfam" id="PF00883"/>
    </source>
</evidence>
<keyword evidence="5" id="KW-0378">Hydrolase</keyword>
<evidence type="ECO:0000256" key="7">
    <source>
        <dbReference type="ARBA" id="ARBA00023625"/>
    </source>
</evidence>
<reference evidence="17 18" key="1">
    <citation type="submission" date="2023-03" db="EMBL/GenBank/DDBJ databases">
        <title>Genome insight into feeding habits of ladybird beetles.</title>
        <authorList>
            <person name="Li H.-S."/>
            <person name="Huang Y.-H."/>
            <person name="Pang H."/>
        </authorList>
    </citation>
    <scope>NUCLEOTIDE SEQUENCE [LARGE SCALE GENOMIC DNA]</scope>
    <source>
        <strain evidence="17">SYSU_2023b</strain>
        <tissue evidence="17">Whole body</tissue>
    </source>
</reference>
<evidence type="ECO:0000256" key="12">
    <source>
        <dbReference type="ARBA" id="ARBA00045966"/>
    </source>
</evidence>
<dbReference type="EC" id="3.4.13.23" evidence="7"/>
<dbReference type="PRINTS" id="PR00481">
    <property type="entry name" value="LAMNOPPTDASE"/>
</dbReference>
<dbReference type="GO" id="GO:0070006">
    <property type="term" value="F:metalloaminopeptidase activity"/>
    <property type="evidence" value="ECO:0007669"/>
    <property type="project" value="InterPro"/>
</dbReference>
<evidence type="ECO:0000256" key="5">
    <source>
        <dbReference type="ARBA" id="ARBA00022801"/>
    </source>
</evidence>
<dbReference type="Gene3D" id="3.40.220.10">
    <property type="entry name" value="Leucine Aminopeptidase, subunit E, domain 1"/>
    <property type="match status" value="1"/>
</dbReference>
<dbReference type="PANTHER" id="PTHR11963">
    <property type="entry name" value="LEUCINE AMINOPEPTIDASE-RELATED"/>
    <property type="match status" value="1"/>
</dbReference>
<comment type="catalytic activity">
    <reaction evidence="13">
        <text>S-benzyl-L-cysteinylglycine + H2O = S-benzyl-L-cysteine + glycine</text>
        <dbReference type="Rhea" id="RHEA:62568"/>
        <dbReference type="ChEBI" id="CHEBI:15377"/>
        <dbReference type="ChEBI" id="CHEBI:57305"/>
        <dbReference type="ChEBI" id="CHEBI:145802"/>
        <dbReference type="ChEBI" id="CHEBI:145803"/>
    </reaction>
    <physiologicalReaction direction="left-to-right" evidence="13">
        <dbReference type="Rhea" id="RHEA:62569"/>
    </physiologicalReaction>
</comment>
<dbReference type="SUPFAM" id="SSF53187">
    <property type="entry name" value="Zn-dependent exopeptidases"/>
    <property type="match status" value="1"/>
</dbReference>
<comment type="catalytic activity">
    <reaction evidence="6">
        <text>an S-substituted L-cysteinylglycine + H2O = an S-substituted L-cysteine + glycine</text>
        <dbReference type="Rhea" id="RHEA:60444"/>
        <dbReference type="ChEBI" id="CHEBI:15377"/>
        <dbReference type="ChEBI" id="CHEBI:57305"/>
        <dbReference type="ChEBI" id="CHEBI:58717"/>
        <dbReference type="ChEBI" id="CHEBI:143103"/>
        <dbReference type="EC" id="3.4.13.23"/>
    </reaction>
    <physiologicalReaction direction="left-to-right" evidence="6">
        <dbReference type="Rhea" id="RHEA:60445"/>
    </physiologicalReaction>
</comment>
<name>A0AAW1UV78_9CUCU</name>
<dbReference type="Pfam" id="PF00883">
    <property type="entry name" value="Peptidase_M17"/>
    <property type="match status" value="1"/>
</dbReference>
<dbReference type="SUPFAM" id="SSF52949">
    <property type="entry name" value="Macro domain-like"/>
    <property type="match status" value="1"/>
</dbReference>
<dbReference type="InterPro" id="IPR000819">
    <property type="entry name" value="Peptidase_M17_C"/>
</dbReference>
<evidence type="ECO:0000256" key="6">
    <source>
        <dbReference type="ARBA" id="ARBA00023511"/>
    </source>
</evidence>
<dbReference type="Gene3D" id="3.40.630.10">
    <property type="entry name" value="Zn peptidases"/>
    <property type="match status" value="1"/>
</dbReference>
<evidence type="ECO:0000256" key="13">
    <source>
        <dbReference type="ARBA" id="ARBA00047881"/>
    </source>
</evidence>
<evidence type="ECO:0000256" key="4">
    <source>
        <dbReference type="ARBA" id="ARBA00022670"/>
    </source>
</evidence>
<keyword evidence="4" id="KW-0645">Protease</keyword>
<comment type="catalytic activity">
    <reaction evidence="14">
        <text>L-cysteinylglycine + H2O = L-cysteine + glycine</text>
        <dbReference type="Rhea" id="RHEA:28783"/>
        <dbReference type="ChEBI" id="CHEBI:15377"/>
        <dbReference type="ChEBI" id="CHEBI:35235"/>
        <dbReference type="ChEBI" id="CHEBI:57305"/>
        <dbReference type="ChEBI" id="CHEBI:61694"/>
    </reaction>
    <physiologicalReaction direction="left-to-right" evidence="14">
        <dbReference type="Rhea" id="RHEA:28784"/>
    </physiologicalReaction>
</comment>
<evidence type="ECO:0000256" key="14">
    <source>
        <dbReference type="ARBA" id="ARBA00049107"/>
    </source>
</evidence>
<dbReference type="InterPro" id="IPR008283">
    <property type="entry name" value="Peptidase_M17_N"/>
</dbReference>
<evidence type="ECO:0000256" key="8">
    <source>
        <dbReference type="ARBA" id="ARBA00029605"/>
    </source>
</evidence>
<keyword evidence="18" id="KW-1185">Reference proteome</keyword>
<dbReference type="InterPro" id="IPR043472">
    <property type="entry name" value="Macro_dom-like"/>
</dbReference>
<evidence type="ECO:0000256" key="1">
    <source>
        <dbReference type="ARBA" id="ARBA00009528"/>
    </source>
</evidence>
<accession>A0AAW1UV78</accession>
<dbReference type="GO" id="GO:0005737">
    <property type="term" value="C:cytoplasm"/>
    <property type="evidence" value="ECO:0007669"/>
    <property type="project" value="InterPro"/>
</dbReference>
<evidence type="ECO:0000259" key="16">
    <source>
        <dbReference type="Pfam" id="PF02789"/>
    </source>
</evidence>
<evidence type="ECO:0000256" key="9">
    <source>
        <dbReference type="ARBA" id="ARBA00030930"/>
    </source>
</evidence>
<organism evidence="17 18">
    <name type="scientific">Henosepilachna vigintioctopunctata</name>
    <dbReference type="NCBI Taxonomy" id="420089"/>
    <lineage>
        <taxon>Eukaryota</taxon>
        <taxon>Metazoa</taxon>
        <taxon>Ecdysozoa</taxon>
        <taxon>Arthropoda</taxon>
        <taxon>Hexapoda</taxon>
        <taxon>Insecta</taxon>
        <taxon>Pterygota</taxon>
        <taxon>Neoptera</taxon>
        <taxon>Endopterygota</taxon>
        <taxon>Coleoptera</taxon>
        <taxon>Polyphaga</taxon>
        <taxon>Cucujiformia</taxon>
        <taxon>Coccinelloidea</taxon>
        <taxon>Coccinellidae</taxon>
        <taxon>Epilachninae</taxon>
        <taxon>Epilachnini</taxon>
        <taxon>Henosepilachna</taxon>
    </lineage>
</organism>
<comment type="caution">
    <text evidence="17">The sequence shown here is derived from an EMBL/GenBank/DDBJ whole genome shotgun (WGS) entry which is preliminary data.</text>
</comment>
<evidence type="ECO:0000256" key="2">
    <source>
        <dbReference type="ARBA" id="ARBA00014190"/>
    </source>
</evidence>
<dbReference type="Pfam" id="PF02789">
    <property type="entry name" value="Peptidase_M17_N"/>
    <property type="match status" value="1"/>
</dbReference>
<feature type="domain" description="Cytosol aminopeptidase" evidence="15">
    <location>
        <begin position="228"/>
        <end position="542"/>
    </location>
</feature>
<evidence type="ECO:0000313" key="18">
    <source>
        <dbReference type="Proteomes" id="UP001431783"/>
    </source>
</evidence>
<dbReference type="GO" id="GO:0006508">
    <property type="term" value="P:proteolysis"/>
    <property type="evidence" value="ECO:0007669"/>
    <property type="project" value="UniProtKB-KW"/>
</dbReference>
<feature type="domain" description="Peptidase M17 leucyl aminopeptidase N-terminal" evidence="16">
    <location>
        <begin position="69"/>
        <end position="197"/>
    </location>
</feature>
<keyword evidence="3" id="KW-0031">Aminopeptidase</keyword>
<evidence type="ECO:0000256" key="3">
    <source>
        <dbReference type="ARBA" id="ARBA00022438"/>
    </source>
</evidence>
<protein>
    <recommendedName>
        <fullName evidence="2">Cytosol aminopeptidase</fullName>
        <ecNumber evidence="7">3.4.13.23</ecNumber>
    </recommendedName>
    <alternativeName>
        <fullName evidence="10">Cysteinylglycine-S-conjugate dipeptidase</fullName>
    </alternativeName>
    <alternativeName>
        <fullName evidence="11">Leucine aminopeptidase 3</fullName>
    </alternativeName>
    <alternativeName>
        <fullName evidence="9">Proline aminopeptidase</fullName>
    </alternativeName>
    <alternativeName>
        <fullName evidence="8">Prolyl aminopeptidase</fullName>
    </alternativeName>
</protein>
<dbReference type="InterPro" id="IPR011356">
    <property type="entry name" value="Leucine_aapep/pepB"/>
</dbReference>
<comment type="similarity">
    <text evidence="1">Belongs to the peptidase M17 family.</text>
</comment>
<dbReference type="Proteomes" id="UP001431783">
    <property type="component" value="Unassembled WGS sequence"/>
</dbReference>
<evidence type="ECO:0000256" key="11">
    <source>
        <dbReference type="ARBA" id="ARBA00031564"/>
    </source>
</evidence>
<sequence length="555" mass="61077">MFNQIRSSVFNYIRKSSILVQQIPISKNVTSVRNLSKSFALRNTSAVQKDIVTEACDIKTHKGLVIGIYINPDDNFDPGTLTPTGKRFNHHVNNRVMELLQFSGPPPDKGVVRILYNVHKSFDAVAVVGLGRQCEGYDVFEQMDEGKEAIRIAAAVGCQALQELSISKVSVESFGHSESAAEGAALGVWLYQEKKTKRSQLQVPVIELHDDCDWTGWQIGLHKAAAQNLARQLMDTPANLMTPTSFAQNAVEILCKSGVNVEVKVRGWAETNNMNAFLAVSAGSCEPPIFLEISYYGTSKDERPVVLIGKGVTYNSGGLCLRNLYKQQLMRGEMSGAAIVVATCKAVAGLQLPLNVRGLIPLCENMPGCGAVKPGDIIKCSNGKSLLIENTKCAGRLALVDTVFYAQNFWPRFILNVGAISACTQKSFGQACSVVCTNSEALWEYMLAASMHTGDRVWRMPLWNHFTRLLTENHEVDVKMDGKAKMNDFHYGGPCKVAAFINEFMPCGDWIHLDTMGVMHSTGRDFPYLREGMSGRPTRTVVEFLSQLVCQNACT</sequence>
<dbReference type="EMBL" id="JARQZJ010000102">
    <property type="protein sequence ID" value="KAK9886748.1"/>
    <property type="molecule type" value="Genomic_DNA"/>
</dbReference>
<comment type="function">
    <text evidence="12">Cytosolic metallopeptidase that catalyzes the removal of unsubstituted N-terminal hydrophobic amino acids from various peptides. The presence of Zn(2+) ions is essential for the peptidase activity, and the association with other cofactors can modulate the substrate spectificity of the enzyme. For instance, in the presence of Mn(2+), it displays a specific Cys-Gly hydrolyzing activity of Cys-Gly-S-conjugates. Involved in the metabolism of glutathione and in the degradation of glutathione S-conjugates, which may play a role in the control of the cell redox status.</text>
</comment>
<evidence type="ECO:0000313" key="17">
    <source>
        <dbReference type="EMBL" id="KAK9886748.1"/>
    </source>
</evidence>
<gene>
    <name evidence="17" type="ORF">WA026_018400</name>
</gene>
<dbReference type="PANTHER" id="PTHR11963:SF25">
    <property type="entry name" value="CYTOSOL AMINOPEPTIDASE"/>
    <property type="match status" value="1"/>
</dbReference>
<evidence type="ECO:0000256" key="10">
    <source>
        <dbReference type="ARBA" id="ARBA00030997"/>
    </source>
</evidence>
<proteinExistence type="inferred from homology"/>